<evidence type="ECO:0000313" key="3">
    <source>
        <dbReference type="Proteomes" id="UP001165121"/>
    </source>
</evidence>
<dbReference type="EMBL" id="BSXT01000381">
    <property type="protein sequence ID" value="GMF26150.1"/>
    <property type="molecule type" value="Genomic_DNA"/>
</dbReference>
<dbReference type="AlphaFoldDB" id="A0A9W6U540"/>
<name>A0A9W6U540_9STRA</name>
<sequence length="184" mass="21128">MEDDEEIARIVDSFLKDMDELERHQEFGSSEVKDSAARSIQVSATEMPGEAPAERIPTLKKRKRELDTLRQHNEEMKTRVLFLRQEKRCREIGVTLDQLYKLRKGKLEADRKNQWLQAAKRENQTLWPQLQECSQISSAFQTTLGTQKKYITNGVAYTRSLGIAADISVLQPLSISSFSVIKTL</sequence>
<keyword evidence="1" id="KW-0175">Coiled coil</keyword>
<organism evidence="2 3">
    <name type="scientific">Phytophthora fragariaefolia</name>
    <dbReference type="NCBI Taxonomy" id="1490495"/>
    <lineage>
        <taxon>Eukaryota</taxon>
        <taxon>Sar</taxon>
        <taxon>Stramenopiles</taxon>
        <taxon>Oomycota</taxon>
        <taxon>Peronosporomycetes</taxon>
        <taxon>Peronosporales</taxon>
        <taxon>Peronosporaceae</taxon>
        <taxon>Phytophthora</taxon>
    </lineage>
</organism>
<proteinExistence type="predicted"/>
<keyword evidence="3" id="KW-1185">Reference proteome</keyword>
<reference evidence="2" key="1">
    <citation type="submission" date="2023-04" db="EMBL/GenBank/DDBJ databases">
        <title>Phytophthora fragariaefolia NBRC 109709.</title>
        <authorList>
            <person name="Ichikawa N."/>
            <person name="Sato H."/>
            <person name="Tonouchi N."/>
        </authorList>
    </citation>
    <scope>NUCLEOTIDE SEQUENCE</scope>
    <source>
        <strain evidence="2">NBRC 109709</strain>
    </source>
</reference>
<evidence type="ECO:0000256" key="1">
    <source>
        <dbReference type="SAM" id="Coils"/>
    </source>
</evidence>
<dbReference type="Proteomes" id="UP001165121">
    <property type="component" value="Unassembled WGS sequence"/>
</dbReference>
<comment type="caution">
    <text evidence="2">The sequence shown here is derived from an EMBL/GenBank/DDBJ whole genome shotgun (WGS) entry which is preliminary data.</text>
</comment>
<feature type="coiled-coil region" evidence="1">
    <location>
        <begin position="59"/>
        <end position="86"/>
    </location>
</feature>
<gene>
    <name evidence="2" type="ORF">Pfra01_000486100</name>
</gene>
<protein>
    <submittedName>
        <fullName evidence="2">Unnamed protein product</fullName>
    </submittedName>
</protein>
<accession>A0A9W6U540</accession>
<evidence type="ECO:0000313" key="2">
    <source>
        <dbReference type="EMBL" id="GMF26150.1"/>
    </source>
</evidence>